<reference evidence="2 3" key="2">
    <citation type="journal article" date="2018" name="Nature">
        <title>Mutant phenotypes for thousands of bacterial genes of unknown function.</title>
        <authorList>
            <person name="Price M.N."/>
            <person name="Wetmore K.M."/>
            <person name="Waters R.J."/>
            <person name="Callaghan M."/>
            <person name="Ray J."/>
            <person name="Liu H."/>
            <person name="Kuehl J.V."/>
            <person name="Melnyk R.A."/>
            <person name="Lamson J.S."/>
            <person name="Suh Y."/>
            <person name="Carlson H.K."/>
            <person name="Esquivel Z."/>
            <person name="Sadeeshkumar H."/>
            <person name="Chakraborty R."/>
            <person name="Zane G.M."/>
            <person name="Rubin B.E."/>
            <person name="Wall J.D."/>
            <person name="Visel A."/>
            <person name="Bristow J."/>
            <person name="Blow M.J."/>
            <person name="Arkin A.P."/>
            <person name="Deutschbauer A.M."/>
        </authorList>
    </citation>
    <scope>NUCLEOTIDE SEQUENCE [LARGE SCALE GENOMIC DNA]</scope>
    <source>
        <strain evidence="2 3">FW300-N1B4</strain>
    </source>
</reference>
<dbReference type="RefSeq" id="WP_063340646.1">
    <property type="nucleotide sequence ID" value="NZ_LUKJ01000002.1"/>
</dbReference>
<dbReference type="EMBL" id="LUKJ01000002">
    <property type="protein sequence ID" value="KZN20598.1"/>
    <property type="molecule type" value="Genomic_DNA"/>
</dbReference>
<organism evidence="2 3">
    <name type="scientific">Pseudomonas fluorescens</name>
    <dbReference type="NCBI Taxonomy" id="294"/>
    <lineage>
        <taxon>Bacteria</taxon>
        <taxon>Pseudomonadati</taxon>
        <taxon>Pseudomonadota</taxon>
        <taxon>Gammaproteobacteria</taxon>
        <taxon>Pseudomonadales</taxon>
        <taxon>Pseudomonadaceae</taxon>
        <taxon>Pseudomonas</taxon>
    </lineage>
</organism>
<dbReference type="InterPro" id="IPR041657">
    <property type="entry name" value="HTH_17"/>
</dbReference>
<reference evidence="3" key="1">
    <citation type="submission" date="2016-03" db="EMBL/GenBank/DDBJ databases">
        <authorList>
            <person name="Ray J."/>
            <person name="Price M."/>
            <person name="Deutschbauer A."/>
        </authorList>
    </citation>
    <scope>NUCLEOTIDE SEQUENCE [LARGE SCALE GENOMIC DNA]</scope>
    <source>
        <strain evidence="3">FW300-N1B4</strain>
    </source>
</reference>
<evidence type="ECO:0000313" key="3">
    <source>
        <dbReference type="Proteomes" id="UP000076489"/>
    </source>
</evidence>
<dbReference type="Proteomes" id="UP000076489">
    <property type="component" value="Unassembled WGS sequence"/>
</dbReference>
<comment type="caution">
    <text evidence="2">The sequence shown here is derived from an EMBL/GenBank/DDBJ whole genome shotgun (WGS) entry which is preliminary data.</text>
</comment>
<evidence type="ECO:0000259" key="1">
    <source>
        <dbReference type="Pfam" id="PF12728"/>
    </source>
</evidence>
<protein>
    <recommendedName>
        <fullName evidence="1">Helix-turn-helix domain-containing protein</fullName>
    </recommendedName>
</protein>
<name>A0A161XFM6_PSEFL</name>
<dbReference type="OrthoDB" id="6940956at2"/>
<accession>A0A161XFM6</accession>
<dbReference type="AlphaFoldDB" id="A0A161XFM6"/>
<sequence>MKPFNTNEVAAYLKISRSTVRRLAVEKLLPDGHTGAKRPYWHRATLDAFQLGAGHKRNAIAFDTPLLPSISCGDRTDNNLLGRQVEIVNLVSSDLLPLLSELYAAIATRQPVDLVLPANAVECPTGMAVIRSATAAGCNVVLRQTGSSK</sequence>
<proteinExistence type="predicted"/>
<feature type="domain" description="Helix-turn-helix" evidence="1">
    <location>
        <begin position="5"/>
        <end position="49"/>
    </location>
</feature>
<gene>
    <name evidence="2" type="ORF">A1D17_03400</name>
</gene>
<dbReference type="Pfam" id="PF12728">
    <property type="entry name" value="HTH_17"/>
    <property type="match status" value="1"/>
</dbReference>
<evidence type="ECO:0000313" key="2">
    <source>
        <dbReference type="EMBL" id="KZN20598.1"/>
    </source>
</evidence>